<name>A0A6A1VW84_9ROSI</name>
<dbReference type="SUPFAM" id="SSF56235">
    <property type="entry name" value="N-terminal nucleophile aminohydrolases (Ntn hydrolases)"/>
    <property type="match status" value="1"/>
</dbReference>
<protein>
    <submittedName>
        <fullName evidence="2">Stem-specific protein TSJT1</fullName>
    </submittedName>
</protein>
<dbReference type="OrthoDB" id="2019121at2759"/>
<dbReference type="AlphaFoldDB" id="A0A6A1VW84"/>
<accession>A0A6A1VW84</accession>
<proteinExistence type="predicted"/>
<dbReference type="InterPro" id="IPR044828">
    <property type="entry name" value="TSJT1-like"/>
</dbReference>
<reference evidence="2 3" key="1">
    <citation type="journal article" date="2019" name="Plant Biotechnol. J.">
        <title>The red bayberry genome and genetic basis of sex determination.</title>
        <authorList>
            <person name="Jia H.M."/>
            <person name="Jia H.J."/>
            <person name="Cai Q.L."/>
            <person name="Wang Y."/>
            <person name="Zhao H.B."/>
            <person name="Yang W.F."/>
            <person name="Wang G.Y."/>
            <person name="Li Y.H."/>
            <person name="Zhan D.L."/>
            <person name="Shen Y.T."/>
            <person name="Niu Q.F."/>
            <person name="Chang L."/>
            <person name="Qiu J."/>
            <person name="Zhao L."/>
            <person name="Xie H.B."/>
            <person name="Fu W.Y."/>
            <person name="Jin J."/>
            <person name="Li X.W."/>
            <person name="Jiao Y."/>
            <person name="Zhou C.C."/>
            <person name="Tu T."/>
            <person name="Chai C.Y."/>
            <person name="Gao J.L."/>
            <person name="Fan L.J."/>
            <person name="van de Weg E."/>
            <person name="Wang J.Y."/>
            <person name="Gao Z.S."/>
        </authorList>
    </citation>
    <scope>NUCLEOTIDE SEQUENCE [LARGE SCALE GENOMIC DNA]</scope>
    <source>
        <tissue evidence="2">Leaves</tissue>
    </source>
</reference>
<gene>
    <name evidence="2" type="ORF">CJ030_MR4G021089</name>
</gene>
<evidence type="ECO:0000313" key="2">
    <source>
        <dbReference type="EMBL" id="KAB1217232.1"/>
    </source>
</evidence>
<dbReference type="InterPro" id="IPR029055">
    <property type="entry name" value="Ntn_hydrolases_N"/>
</dbReference>
<dbReference type="PANTHER" id="PTHR45952">
    <property type="entry name" value="ALUMINUM INDUCED PROTEIN WITH YGL AND LRDR MOTIFS"/>
    <property type="match status" value="1"/>
</dbReference>
<dbReference type="PANTHER" id="PTHR45952:SF2">
    <property type="entry name" value="OS04G0679400 PROTEIN"/>
    <property type="match status" value="1"/>
</dbReference>
<keyword evidence="3" id="KW-1185">Reference proteome</keyword>
<evidence type="ECO:0000313" key="3">
    <source>
        <dbReference type="Proteomes" id="UP000516437"/>
    </source>
</evidence>
<dbReference type="Pfam" id="PF12481">
    <property type="entry name" value="DUF3700"/>
    <property type="match status" value="1"/>
</dbReference>
<comment type="caution">
    <text evidence="2">The sequence shown here is derived from an EMBL/GenBank/DDBJ whole genome shotgun (WGS) entry which is preliminary data.</text>
</comment>
<dbReference type="Proteomes" id="UP000516437">
    <property type="component" value="Chromosome 4"/>
</dbReference>
<organism evidence="2 3">
    <name type="scientific">Morella rubra</name>
    <name type="common">Chinese bayberry</name>
    <dbReference type="NCBI Taxonomy" id="262757"/>
    <lineage>
        <taxon>Eukaryota</taxon>
        <taxon>Viridiplantae</taxon>
        <taxon>Streptophyta</taxon>
        <taxon>Embryophyta</taxon>
        <taxon>Tracheophyta</taxon>
        <taxon>Spermatophyta</taxon>
        <taxon>Magnoliopsida</taxon>
        <taxon>eudicotyledons</taxon>
        <taxon>Gunneridae</taxon>
        <taxon>Pentapetalae</taxon>
        <taxon>rosids</taxon>
        <taxon>fabids</taxon>
        <taxon>Fagales</taxon>
        <taxon>Myricaceae</taxon>
        <taxon>Morella</taxon>
    </lineage>
</organism>
<sequence length="229" mass="25038">MTEQFCGYETTCLDRRIPYVASEAHAALLAVFSTKISGFGKPDLAGLFCGFEDIYCLFLGSLNNLCLLNKQYGLTKTTNEAMFVIEAYRTLRDRGPYPADQVIKDLDGSFAFVVYDSKVGTVFAALGSDGGVKLYWGIAADGSVVISDDLQIIKAGCAKSFAPFPAGCMFHSEGGLMSFEHPMNKMKAMPRVDSEGAMCGANFKVDKYTRVNSIPRVGSETNWTNWESQ</sequence>
<dbReference type="SMART" id="SM01172">
    <property type="entry name" value="DUF3700"/>
    <property type="match status" value="1"/>
</dbReference>
<feature type="domain" description="DUF3700" evidence="1">
    <location>
        <begin position="2"/>
        <end position="205"/>
    </location>
</feature>
<evidence type="ECO:0000259" key="1">
    <source>
        <dbReference type="SMART" id="SM01172"/>
    </source>
</evidence>
<dbReference type="EMBL" id="RXIC02000022">
    <property type="protein sequence ID" value="KAB1217232.1"/>
    <property type="molecule type" value="Genomic_DNA"/>
</dbReference>
<dbReference type="InterPro" id="IPR024286">
    <property type="entry name" value="DUF3700"/>
</dbReference>
<dbReference type="Gene3D" id="3.60.20.10">
    <property type="entry name" value="Glutamine Phosphoribosylpyrophosphate, subunit 1, domain 1"/>
    <property type="match status" value="1"/>
</dbReference>